<dbReference type="InterPro" id="IPR000873">
    <property type="entry name" value="AMP-dep_synth/lig_dom"/>
</dbReference>
<feature type="transmembrane region" description="Helical" evidence="8">
    <location>
        <begin position="21"/>
        <end position="44"/>
    </location>
</feature>
<evidence type="ECO:0000256" key="6">
    <source>
        <dbReference type="ARBA" id="ARBA00024484"/>
    </source>
</evidence>
<evidence type="ECO:0000256" key="2">
    <source>
        <dbReference type="ARBA" id="ARBA00022598"/>
    </source>
</evidence>
<dbReference type="GO" id="GO:0005524">
    <property type="term" value="F:ATP binding"/>
    <property type="evidence" value="ECO:0007669"/>
    <property type="project" value="UniProtKB-KW"/>
</dbReference>
<evidence type="ECO:0000256" key="4">
    <source>
        <dbReference type="ARBA" id="ARBA00022832"/>
    </source>
</evidence>
<keyword evidence="8" id="KW-0472">Membrane</keyword>
<comment type="similarity">
    <text evidence="1">Belongs to the ATP-dependent AMP-binding enzyme family.</text>
</comment>
<keyword evidence="5" id="KW-0067">ATP-binding</keyword>
<evidence type="ECO:0000256" key="7">
    <source>
        <dbReference type="ARBA" id="ARBA00026121"/>
    </source>
</evidence>
<evidence type="ECO:0000313" key="11">
    <source>
        <dbReference type="EnsemblMetazoa" id="KAF7494239.1"/>
    </source>
</evidence>
<organism evidence="10">
    <name type="scientific">Sarcoptes scabiei</name>
    <name type="common">Itch mite</name>
    <name type="synonym">Acarus scabiei</name>
    <dbReference type="NCBI Taxonomy" id="52283"/>
    <lineage>
        <taxon>Eukaryota</taxon>
        <taxon>Metazoa</taxon>
        <taxon>Ecdysozoa</taxon>
        <taxon>Arthropoda</taxon>
        <taxon>Chelicerata</taxon>
        <taxon>Arachnida</taxon>
        <taxon>Acari</taxon>
        <taxon>Acariformes</taxon>
        <taxon>Sarcoptiformes</taxon>
        <taxon>Astigmata</taxon>
        <taxon>Psoroptidia</taxon>
        <taxon>Sarcoptoidea</taxon>
        <taxon>Sarcoptidae</taxon>
        <taxon>Sarcoptinae</taxon>
        <taxon>Sarcoptes</taxon>
    </lineage>
</organism>
<dbReference type="InterPro" id="IPR045851">
    <property type="entry name" value="AMP-bd_C_sf"/>
</dbReference>
<reference evidence="11" key="3">
    <citation type="submission" date="2022-06" db="UniProtKB">
        <authorList>
            <consortium name="EnsemblMetazoa"/>
        </authorList>
    </citation>
    <scope>IDENTIFICATION</scope>
</reference>
<reference evidence="10" key="2">
    <citation type="submission" date="2020-01" db="EMBL/GenBank/DDBJ databases">
        <authorList>
            <person name="Korhonen P.K.K."/>
            <person name="Guangxu M.G."/>
            <person name="Wang T.W."/>
            <person name="Stroehlein A.J.S."/>
            <person name="Young N.D."/>
            <person name="Ang C.-S.A."/>
            <person name="Fernando D.W.F."/>
            <person name="Lu H.L."/>
            <person name="Taylor S.T."/>
            <person name="Ehtesham M.E.M."/>
            <person name="Najaraj S.H.N."/>
            <person name="Harsha G.H.G."/>
            <person name="Madugundu A.M."/>
            <person name="Renuse S.R."/>
            <person name="Holt D.H."/>
            <person name="Pandey A.P."/>
            <person name="Papenfuss A.P."/>
            <person name="Gasser R.B.G."/>
            <person name="Fischer K.F."/>
        </authorList>
    </citation>
    <scope>NUCLEOTIDE SEQUENCE</scope>
    <source>
        <strain evidence="10">SSS_KF_BRIS2020</strain>
    </source>
</reference>
<dbReference type="Proteomes" id="UP000070412">
    <property type="component" value="Unassembled WGS sequence"/>
</dbReference>
<keyword evidence="2 10" id="KW-0436">Ligase</keyword>
<keyword evidence="4" id="KW-0443">Lipid metabolism</keyword>
<dbReference type="PANTHER" id="PTHR43272">
    <property type="entry name" value="LONG-CHAIN-FATTY-ACID--COA LIGASE"/>
    <property type="match status" value="1"/>
</dbReference>
<evidence type="ECO:0000256" key="1">
    <source>
        <dbReference type="ARBA" id="ARBA00006432"/>
    </source>
</evidence>
<keyword evidence="3" id="KW-0547">Nucleotide-binding</keyword>
<protein>
    <recommendedName>
        <fullName evidence="7">long-chain-fatty-acid--CoA ligase</fullName>
        <ecNumber evidence="7">6.2.1.3</ecNumber>
    </recommendedName>
</protein>
<dbReference type="SUPFAM" id="SSF56801">
    <property type="entry name" value="Acetyl-CoA synthetase-like"/>
    <property type="match status" value="1"/>
</dbReference>
<proteinExistence type="inferred from homology"/>
<accession>A0A834RCV3</accession>
<evidence type="ECO:0000313" key="10">
    <source>
        <dbReference type="EMBL" id="KAF7494239.1"/>
    </source>
</evidence>
<dbReference type="GO" id="GO:0035336">
    <property type="term" value="P:long-chain fatty-acyl-CoA metabolic process"/>
    <property type="evidence" value="ECO:0007669"/>
    <property type="project" value="TreeGrafter"/>
</dbReference>
<evidence type="ECO:0000313" key="12">
    <source>
        <dbReference type="Proteomes" id="UP000070412"/>
    </source>
</evidence>
<name>A0A834RCV3_SARSC</name>
<dbReference type="AlphaFoldDB" id="A0A834RCV3"/>
<dbReference type="GO" id="GO:0005811">
    <property type="term" value="C:lipid droplet"/>
    <property type="evidence" value="ECO:0007669"/>
    <property type="project" value="TreeGrafter"/>
</dbReference>
<dbReference type="EnsemblMetazoa" id="SSS_1430s_mrna">
    <property type="protein sequence ID" value="KAF7494239.1"/>
    <property type="gene ID" value="SSS_1430"/>
</dbReference>
<gene>
    <name evidence="10" type="ORF">SSS_1430</name>
</gene>
<evidence type="ECO:0000256" key="8">
    <source>
        <dbReference type="SAM" id="Phobius"/>
    </source>
</evidence>
<dbReference type="OrthoDB" id="6495156at2759"/>
<keyword evidence="12" id="KW-1185">Reference proteome</keyword>
<keyword evidence="8" id="KW-0812">Transmembrane</keyword>
<dbReference type="EC" id="6.2.1.3" evidence="7"/>
<evidence type="ECO:0000256" key="5">
    <source>
        <dbReference type="ARBA" id="ARBA00022840"/>
    </source>
</evidence>
<dbReference type="PANTHER" id="PTHR43272:SF83">
    <property type="entry name" value="ACYL-COA SYNTHETASE LONG-CHAIN, ISOFORM J"/>
    <property type="match status" value="1"/>
</dbReference>
<dbReference type="Pfam" id="PF00501">
    <property type="entry name" value="AMP-binding"/>
    <property type="match status" value="1"/>
</dbReference>
<comment type="catalytic activity">
    <reaction evidence="6">
        <text>a long-chain fatty acid + ATP + CoA = a long-chain fatty acyl-CoA + AMP + diphosphate</text>
        <dbReference type="Rhea" id="RHEA:15421"/>
        <dbReference type="ChEBI" id="CHEBI:30616"/>
        <dbReference type="ChEBI" id="CHEBI:33019"/>
        <dbReference type="ChEBI" id="CHEBI:57287"/>
        <dbReference type="ChEBI" id="CHEBI:57560"/>
        <dbReference type="ChEBI" id="CHEBI:83139"/>
        <dbReference type="ChEBI" id="CHEBI:456215"/>
        <dbReference type="EC" id="6.2.1.3"/>
    </reaction>
    <physiologicalReaction direction="left-to-right" evidence="6">
        <dbReference type="Rhea" id="RHEA:15422"/>
    </physiologicalReaction>
</comment>
<dbReference type="GO" id="GO:0090433">
    <property type="term" value="F:palmitoyl-CoA ligase activity"/>
    <property type="evidence" value="ECO:0007669"/>
    <property type="project" value="TreeGrafter"/>
</dbReference>
<sequence>MNLFEKYRRKLNKIKEILIKWIIFSIASILFLIDVITLPFSLIWSKPWLKWPLIWSKRSKQDPKYSLQLVRKAVRGVPKHFLQDCCTIDDAFYRAYQNYGPNRLCLAYREILDQENNPNQNPPIRYKLGPYKWITWKELMHTIDRFGHGLERSINLGKNNVRIIIFAPTSYQWFVAAQSIIKNGSVLVTLYPTLGNQGILEAIKEIEEHTICTTILLLEKLIEHPQKEEIFSLLKNIILLDCLDDFDKIDLKLEEKFKSSKIEIDSLKFFTFKQIIENGSNVITDFENCQQEYSSKNKPEQVAIIMYTSGSGGKPKGVLMSHDNLIKGFQCNLSSIQYFLPEAERHIYIGYLPLAHILEFCMEIMLLLVGARIGYSSPHTLTDISPGLMPGTEGDASLLKPTAMAAVPLVLDRIKKAVCARLNQKGLFMRKFFELLVEYKTFWISIGFHTPLLDRIFFNKFNELIGGRMEAMLVGGAPLSPETQKWIKACFKVILFQGYGATEMVAGGLIMDENDQTLAKVGGPLYGTKVKLVDWPEGGYTIIDSPNPRGEIHLSSQSTSIGYFRLDHLNHQAFYYENGEKWFKTGDIGEMFPNGSFKIIDRKKDFIKLQMGEYVSLGKIETKLKTSYLVQQICVCGDSTRTYLVAIVIPNRKALDRIVRLNSIVENERTKAIVEKVFKRKMFEHARRHGLRGYEIPRHYILVDDEWTSENDLVTASFKLKRKQIENFYREKIQNILLDE</sequence>
<keyword evidence="8" id="KW-1133">Transmembrane helix</keyword>
<dbReference type="GO" id="GO:0005783">
    <property type="term" value="C:endoplasmic reticulum"/>
    <property type="evidence" value="ECO:0007669"/>
    <property type="project" value="TreeGrafter"/>
</dbReference>
<dbReference type="InterPro" id="IPR042099">
    <property type="entry name" value="ANL_N_sf"/>
</dbReference>
<feature type="domain" description="AMP-dependent synthetase/ligase" evidence="9">
    <location>
        <begin position="126"/>
        <end position="564"/>
    </location>
</feature>
<reference evidence="12" key="1">
    <citation type="journal article" date="2020" name="PLoS Negl. Trop. Dis.">
        <title>High-quality nuclear genome for Sarcoptes scabiei-A critical resource for a neglected parasite.</title>
        <authorList>
            <person name="Korhonen P.K."/>
            <person name="Gasser R.B."/>
            <person name="Ma G."/>
            <person name="Wang T."/>
            <person name="Stroehlein A.J."/>
            <person name="Young N.D."/>
            <person name="Ang C.S."/>
            <person name="Fernando D.D."/>
            <person name="Lu H.C."/>
            <person name="Taylor S."/>
            <person name="Reynolds S.L."/>
            <person name="Mofiz E."/>
            <person name="Najaraj S.H."/>
            <person name="Gowda H."/>
            <person name="Madugundu A."/>
            <person name="Renuse S."/>
            <person name="Holt D."/>
            <person name="Pandey A."/>
            <person name="Papenfuss A.T."/>
            <person name="Fischer K."/>
        </authorList>
    </citation>
    <scope>NUCLEOTIDE SEQUENCE [LARGE SCALE GENOMIC DNA]</scope>
</reference>
<dbReference type="GO" id="GO:0030182">
    <property type="term" value="P:neuron differentiation"/>
    <property type="evidence" value="ECO:0007669"/>
    <property type="project" value="TreeGrafter"/>
</dbReference>
<evidence type="ECO:0000259" key="9">
    <source>
        <dbReference type="Pfam" id="PF00501"/>
    </source>
</evidence>
<evidence type="ECO:0000256" key="3">
    <source>
        <dbReference type="ARBA" id="ARBA00022741"/>
    </source>
</evidence>
<dbReference type="OMA" id="AHIFEMG"/>
<dbReference type="GO" id="GO:0005886">
    <property type="term" value="C:plasma membrane"/>
    <property type="evidence" value="ECO:0007669"/>
    <property type="project" value="TreeGrafter"/>
</dbReference>
<keyword evidence="4" id="KW-0276">Fatty acid metabolism</keyword>
<dbReference type="EMBL" id="WVUK01000053">
    <property type="protein sequence ID" value="KAF7494239.1"/>
    <property type="molecule type" value="Genomic_DNA"/>
</dbReference>
<dbReference type="Gene3D" id="3.40.50.12780">
    <property type="entry name" value="N-terminal domain of ligase-like"/>
    <property type="match status" value="1"/>
</dbReference>
<dbReference type="Gene3D" id="3.30.300.30">
    <property type="match status" value="1"/>
</dbReference>